<protein>
    <submittedName>
        <fullName evidence="2">TPR domain protein, putative component of TonB system</fullName>
    </submittedName>
</protein>
<dbReference type="InterPro" id="IPR019734">
    <property type="entry name" value="TPR_rpt"/>
</dbReference>
<feature type="compositionally biased region" description="Low complexity" evidence="1">
    <location>
        <begin position="259"/>
        <end position="282"/>
    </location>
</feature>
<dbReference type="SUPFAM" id="SSF48452">
    <property type="entry name" value="TPR-like"/>
    <property type="match status" value="1"/>
</dbReference>
<accession>A0A0K1Q7C5</accession>
<evidence type="ECO:0000313" key="3">
    <source>
        <dbReference type="Proteomes" id="UP000064967"/>
    </source>
</evidence>
<dbReference type="PATRIC" id="fig|1391654.3.peg.8417"/>
<feature type="region of interest" description="Disordered" evidence="1">
    <location>
        <begin position="1"/>
        <end position="24"/>
    </location>
</feature>
<feature type="region of interest" description="Disordered" evidence="1">
    <location>
        <begin position="259"/>
        <end position="288"/>
    </location>
</feature>
<name>A0A0K1Q7C5_9BACT</name>
<dbReference type="KEGG" id="llu:AKJ09_08311"/>
<dbReference type="EMBL" id="CP012333">
    <property type="protein sequence ID" value="AKV01648.1"/>
    <property type="molecule type" value="Genomic_DNA"/>
</dbReference>
<dbReference type="Gene3D" id="1.25.40.10">
    <property type="entry name" value="Tetratricopeptide repeat domain"/>
    <property type="match status" value="1"/>
</dbReference>
<dbReference type="AlphaFoldDB" id="A0A0K1Q7C5"/>
<evidence type="ECO:0000256" key="1">
    <source>
        <dbReference type="SAM" id="MobiDB-lite"/>
    </source>
</evidence>
<organism evidence="2 3">
    <name type="scientific">Labilithrix luteola</name>
    <dbReference type="NCBI Taxonomy" id="1391654"/>
    <lineage>
        <taxon>Bacteria</taxon>
        <taxon>Pseudomonadati</taxon>
        <taxon>Myxococcota</taxon>
        <taxon>Polyangia</taxon>
        <taxon>Polyangiales</taxon>
        <taxon>Labilitrichaceae</taxon>
        <taxon>Labilithrix</taxon>
    </lineage>
</organism>
<dbReference type="Pfam" id="PF13432">
    <property type="entry name" value="TPR_16"/>
    <property type="match status" value="2"/>
</dbReference>
<dbReference type="SMART" id="SM00028">
    <property type="entry name" value="TPR"/>
    <property type="match status" value="4"/>
</dbReference>
<keyword evidence="3" id="KW-1185">Reference proteome</keyword>
<reference evidence="2 3" key="1">
    <citation type="submission" date="2015-08" db="EMBL/GenBank/DDBJ databases">
        <authorList>
            <person name="Babu N.S."/>
            <person name="Beckwith C.J."/>
            <person name="Beseler K.G."/>
            <person name="Brison A."/>
            <person name="Carone J.V."/>
            <person name="Caskin T.P."/>
            <person name="Diamond M."/>
            <person name="Durham M.E."/>
            <person name="Foxe J.M."/>
            <person name="Go M."/>
            <person name="Henderson B.A."/>
            <person name="Jones I.B."/>
            <person name="McGettigan J.A."/>
            <person name="Micheletti S.J."/>
            <person name="Nasrallah M.E."/>
            <person name="Ortiz D."/>
            <person name="Piller C.R."/>
            <person name="Privatt S.R."/>
            <person name="Schneider S.L."/>
            <person name="Sharp S."/>
            <person name="Smith T.C."/>
            <person name="Stanton J.D."/>
            <person name="Ullery H.E."/>
            <person name="Wilson R.J."/>
            <person name="Serrano M.G."/>
            <person name="Buck G."/>
            <person name="Lee V."/>
            <person name="Wang Y."/>
            <person name="Carvalho R."/>
            <person name="Voegtly L."/>
            <person name="Shi R."/>
            <person name="Duckworth R."/>
            <person name="Johnson A."/>
            <person name="Loviza R."/>
            <person name="Walstead R."/>
            <person name="Shah Z."/>
            <person name="Kiflezghi M."/>
            <person name="Wade K."/>
            <person name="Ball S.L."/>
            <person name="Bradley K.W."/>
            <person name="Asai D.J."/>
            <person name="Bowman C.A."/>
            <person name="Russell D.A."/>
            <person name="Pope W.H."/>
            <person name="Jacobs-Sera D."/>
            <person name="Hendrix R.W."/>
            <person name="Hatfull G.F."/>
        </authorList>
    </citation>
    <scope>NUCLEOTIDE SEQUENCE [LARGE SCALE GENOMIC DNA]</scope>
    <source>
        <strain evidence="2 3">DSM 27648</strain>
    </source>
</reference>
<dbReference type="Proteomes" id="UP000064967">
    <property type="component" value="Chromosome"/>
</dbReference>
<evidence type="ECO:0000313" key="2">
    <source>
        <dbReference type="EMBL" id="AKV01648.1"/>
    </source>
</evidence>
<sequence>MLTALTGCANKGGASAGAQSPERQSDAEYDLARDLFQKGNPRAALDHALKAVSFNEDNDKAQYFVAVIHLSFCSTNRGLDTPDCRLGEVEKYARAALKANPSFRDATNMLGQVLINEQKYKEAIVVLEPLTRDPAYVHPYFAWGNLGWAQVEGGQVDAGITSLKNAVAAEPRFCVGQYRLGVAFEKKGDLALAEQSFTSAVSVPDPNCESLQDAWEARGRARLKLGRSVEARQDFERCREISSETATGKSCVRQLAALPAGSASPGSTPGTGTSPAGTGAAKGARENP</sequence>
<dbReference type="InterPro" id="IPR011990">
    <property type="entry name" value="TPR-like_helical_dom_sf"/>
</dbReference>
<proteinExistence type="predicted"/>
<dbReference type="RefSeq" id="WP_169928185.1">
    <property type="nucleotide sequence ID" value="NZ_CP012333.1"/>
</dbReference>
<gene>
    <name evidence="2" type="ORF">AKJ09_08311</name>
</gene>
<dbReference type="STRING" id="1391654.AKJ09_08311"/>